<protein>
    <submittedName>
        <fullName evidence="2">Glycerophosphodiester phosphodiesterase</fullName>
    </submittedName>
</protein>
<dbReference type="InterPro" id="IPR017946">
    <property type="entry name" value="PLC-like_Pdiesterase_TIM-brl"/>
</dbReference>
<gene>
    <name evidence="2" type="ORF">GCM10009846_13950</name>
</gene>
<evidence type="ECO:0000313" key="2">
    <source>
        <dbReference type="EMBL" id="GAA2173152.1"/>
    </source>
</evidence>
<evidence type="ECO:0000259" key="1">
    <source>
        <dbReference type="PROSITE" id="PS51704"/>
    </source>
</evidence>
<feature type="domain" description="GP-PDE" evidence="1">
    <location>
        <begin position="9"/>
        <end position="245"/>
    </location>
</feature>
<dbReference type="PROSITE" id="PS51704">
    <property type="entry name" value="GP_PDE"/>
    <property type="match status" value="1"/>
</dbReference>
<dbReference type="PANTHER" id="PTHR43805:SF1">
    <property type="entry name" value="GP-PDE DOMAIN-CONTAINING PROTEIN"/>
    <property type="match status" value="1"/>
</dbReference>
<accession>A0ABP5MEX9</accession>
<dbReference type="PANTHER" id="PTHR43805">
    <property type="entry name" value="GLYCEROPHOSPHORYL DIESTER PHOSPHODIESTERASE"/>
    <property type="match status" value="1"/>
</dbReference>
<reference evidence="3" key="1">
    <citation type="journal article" date="2019" name="Int. J. Syst. Evol. Microbiol.">
        <title>The Global Catalogue of Microorganisms (GCM) 10K type strain sequencing project: providing services to taxonomists for standard genome sequencing and annotation.</title>
        <authorList>
            <consortium name="The Broad Institute Genomics Platform"/>
            <consortium name="The Broad Institute Genome Sequencing Center for Infectious Disease"/>
            <person name="Wu L."/>
            <person name="Ma J."/>
        </authorList>
    </citation>
    <scope>NUCLEOTIDE SEQUENCE [LARGE SCALE GENOMIC DNA]</scope>
    <source>
        <strain evidence="3">JCM 16026</strain>
    </source>
</reference>
<dbReference type="Proteomes" id="UP001501599">
    <property type="component" value="Unassembled WGS sequence"/>
</dbReference>
<dbReference type="RefSeq" id="WP_344342071.1">
    <property type="nucleotide sequence ID" value="NZ_BAAAQT010000005.1"/>
</dbReference>
<dbReference type="SUPFAM" id="SSF51695">
    <property type="entry name" value="PLC-like phosphodiesterases"/>
    <property type="match status" value="1"/>
</dbReference>
<sequence>MTFLEGPRPRILAHRGLAVEVPENTLAAFAAAIAVGATHVESDVRVSADGVAVLAHDATLERVGGGQGRIDVSSASALAAAGLAGGHGVPTLAEALAALPEARFNLDLKVPGAVEPAVRAIREAGATDRVLVTSFDETTRARAVAALPGVATSASRAIMTRALVAVRLRRRGALRRALAGIDAVQVPERLGRVRIVDARSVAAFHDAGVEVHVWTVNDAGAMRRLVALGVDGIVTDRADVAVATLRDQRDG</sequence>
<evidence type="ECO:0000313" key="3">
    <source>
        <dbReference type="Proteomes" id="UP001501599"/>
    </source>
</evidence>
<organism evidence="2 3">
    <name type="scientific">Agrococcus versicolor</name>
    <dbReference type="NCBI Taxonomy" id="501482"/>
    <lineage>
        <taxon>Bacteria</taxon>
        <taxon>Bacillati</taxon>
        <taxon>Actinomycetota</taxon>
        <taxon>Actinomycetes</taxon>
        <taxon>Micrococcales</taxon>
        <taxon>Microbacteriaceae</taxon>
        <taxon>Agrococcus</taxon>
    </lineage>
</organism>
<dbReference type="Pfam" id="PF03009">
    <property type="entry name" value="GDPD"/>
    <property type="match status" value="1"/>
</dbReference>
<dbReference type="InterPro" id="IPR030395">
    <property type="entry name" value="GP_PDE_dom"/>
</dbReference>
<keyword evidence="3" id="KW-1185">Reference proteome</keyword>
<dbReference type="Gene3D" id="3.20.20.190">
    <property type="entry name" value="Phosphatidylinositol (PI) phosphodiesterase"/>
    <property type="match status" value="1"/>
</dbReference>
<dbReference type="EMBL" id="BAAAQT010000005">
    <property type="protein sequence ID" value="GAA2173152.1"/>
    <property type="molecule type" value="Genomic_DNA"/>
</dbReference>
<proteinExistence type="predicted"/>
<comment type="caution">
    <text evidence="2">The sequence shown here is derived from an EMBL/GenBank/DDBJ whole genome shotgun (WGS) entry which is preliminary data.</text>
</comment>
<name>A0ABP5MEX9_9MICO</name>